<evidence type="ECO:0000256" key="2">
    <source>
        <dbReference type="ARBA" id="ARBA00022448"/>
    </source>
</evidence>
<reference evidence="9 10" key="1">
    <citation type="submission" date="2019-02" db="EMBL/GenBank/DDBJ databases">
        <title>Draft genome sequences of novel Actinobacteria.</title>
        <authorList>
            <person name="Sahin N."/>
            <person name="Ay H."/>
            <person name="Saygin H."/>
        </authorList>
    </citation>
    <scope>NUCLEOTIDE SEQUENCE [LARGE SCALE GENOMIC DNA]</scope>
    <source>
        <strain evidence="9 10">KC201</strain>
    </source>
</reference>
<dbReference type="Pfam" id="PF00528">
    <property type="entry name" value="BPD_transp_1"/>
    <property type="match status" value="1"/>
</dbReference>
<dbReference type="Proteomes" id="UP000295157">
    <property type="component" value="Unassembled WGS sequence"/>
</dbReference>
<sequence length="293" mass="32187">MPSVARRRTLAPYAFISPFYLLYALFLITPIGIGGYLSLTDWAGLGTPLWVGLDNYTRLFGDASFLSAVVNTVLYVLFSVCVVVPAALLIAQGLNARGLRGRDFFRLTFFIPVVLSPIIIALVFTLFYDREYGLFNAALRGFFGWGGIDWLGEPSWAKVSVMLLVLWRWTGYLTIFFLAGLKNIPRELYEAAAIDGAGRVRSFRNVTLPMLKPVTAFVAVTVMVGTAQILEEPMLLTKGGPGEATLSVAMFIYREAFTRQQLGYAAAAGVVMFVIVFFIGRAANAAFGVGREK</sequence>
<dbReference type="Gene3D" id="1.10.3720.10">
    <property type="entry name" value="MetI-like"/>
    <property type="match status" value="1"/>
</dbReference>
<dbReference type="CDD" id="cd06261">
    <property type="entry name" value="TM_PBP2"/>
    <property type="match status" value="1"/>
</dbReference>
<feature type="transmembrane region" description="Helical" evidence="7">
    <location>
        <begin position="103"/>
        <end position="128"/>
    </location>
</feature>
<comment type="subcellular location">
    <subcellularLocation>
        <location evidence="1 7">Cell membrane</location>
        <topology evidence="1 7">Multi-pass membrane protein</topology>
    </subcellularLocation>
</comment>
<keyword evidence="10" id="KW-1185">Reference proteome</keyword>
<evidence type="ECO:0000256" key="3">
    <source>
        <dbReference type="ARBA" id="ARBA00022475"/>
    </source>
</evidence>
<dbReference type="InterPro" id="IPR035906">
    <property type="entry name" value="MetI-like_sf"/>
</dbReference>
<organism evidence="9 10">
    <name type="scientific">Nonomuraea longispora</name>
    <dbReference type="NCBI Taxonomy" id="1848320"/>
    <lineage>
        <taxon>Bacteria</taxon>
        <taxon>Bacillati</taxon>
        <taxon>Actinomycetota</taxon>
        <taxon>Actinomycetes</taxon>
        <taxon>Streptosporangiales</taxon>
        <taxon>Streptosporangiaceae</taxon>
        <taxon>Nonomuraea</taxon>
    </lineage>
</organism>
<protein>
    <submittedName>
        <fullName evidence="9">Sugar ABC transporter permease</fullName>
    </submittedName>
</protein>
<name>A0A4R4NNF8_9ACTN</name>
<comment type="caution">
    <text evidence="9">The sequence shown here is derived from an EMBL/GenBank/DDBJ whole genome shotgun (WGS) entry which is preliminary data.</text>
</comment>
<comment type="similarity">
    <text evidence="7">Belongs to the binding-protein-dependent transport system permease family.</text>
</comment>
<dbReference type="GO" id="GO:0005886">
    <property type="term" value="C:plasma membrane"/>
    <property type="evidence" value="ECO:0007669"/>
    <property type="project" value="UniProtKB-SubCell"/>
</dbReference>
<dbReference type="GO" id="GO:0055085">
    <property type="term" value="P:transmembrane transport"/>
    <property type="evidence" value="ECO:0007669"/>
    <property type="project" value="InterPro"/>
</dbReference>
<keyword evidence="6 7" id="KW-0472">Membrane</keyword>
<evidence type="ECO:0000256" key="1">
    <source>
        <dbReference type="ARBA" id="ARBA00004651"/>
    </source>
</evidence>
<gene>
    <name evidence="9" type="ORF">E1267_02215</name>
</gene>
<evidence type="ECO:0000256" key="6">
    <source>
        <dbReference type="ARBA" id="ARBA00023136"/>
    </source>
</evidence>
<evidence type="ECO:0000313" key="9">
    <source>
        <dbReference type="EMBL" id="TDC11028.1"/>
    </source>
</evidence>
<proteinExistence type="inferred from homology"/>
<dbReference type="PROSITE" id="PS50928">
    <property type="entry name" value="ABC_TM1"/>
    <property type="match status" value="1"/>
</dbReference>
<accession>A0A4R4NNF8</accession>
<feature type="transmembrane region" description="Helical" evidence="7">
    <location>
        <begin position="159"/>
        <end position="181"/>
    </location>
</feature>
<dbReference type="EMBL" id="SMJZ01000004">
    <property type="protein sequence ID" value="TDC11028.1"/>
    <property type="molecule type" value="Genomic_DNA"/>
</dbReference>
<dbReference type="PANTHER" id="PTHR30193:SF37">
    <property type="entry name" value="INNER MEMBRANE ABC TRANSPORTER PERMEASE PROTEIN YCJO"/>
    <property type="match status" value="1"/>
</dbReference>
<feature type="transmembrane region" description="Helical" evidence="7">
    <location>
        <begin position="210"/>
        <end position="230"/>
    </location>
</feature>
<dbReference type="AlphaFoldDB" id="A0A4R4NNF8"/>
<evidence type="ECO:0000256" key="5">
    <source>
        <dbReference type="ARBA" id="ARBA00022989"/>
    </source>
</evidence>
<evidence type="ECO:0000313" key="10">
    <source>
        <dbReference type="Proteomes" id="UP000295157"/>
    </source>
</evidence>
<feature type="transmembrane region" description="Helical" evidence="7">
    <location>
        <begin position="20"/>
        <end position="45"/>
    </location>
</feature>
<keyword evidence="2 7" id="KW-0813">Transport</keyword>
<evidence type="ECO:0000259" key="8">
    <source>
        <dbReference type="PROSITE" id="PS50928"/>
    </source>
</evidence>
<evidence type="ECO:0000256" key="7">
    <source>
        <dbReference type="RuleBase" id="RU363032"/>
    </source>
</evidence>
<keyword evidence="3" id="KW-1003">Cell membrane</keyword>
<dbReference type="OrthoDB" id="4319190at2"/>
<dbReference type="SUPFAM" id="SSF161098">
    <property type="entry name" value="MetI-like"/>
    <property type="match status" value="1"/>
</dbReference>
<dbReference type="InterPro" id="IPR051393">
    <property type="entry name" value="ABC_transporter_permease"/>
</dbReference>
<dbReference type="InterPro" id="IPR000515">
    <property type="entry name" value="MetI-like"/>
</dbReference>
<feature type="transmembrane region" description="Helical" evidence="7">
    <location>
        <begin position="262"/>
        <end position="283"/>
    </location>
</feature>
<dbReference type="RefSeq" id="WP_132329106.1">
    <property type="nucleotide sequence ID" value="NZ_SMJZ01000004.1"/>
</dbReference>
<keyword evidence="4 7" id="KW-0812">Transmembrane</keyword>
<dbReference type="PANTHER" id="PTHR30193">
    <property type="entry name" value="ABC TRANSPORTER PERMEASE PROTEIN"/>
    <property type="match status" value="1"/>
</dbReference>
<feature type="domain" description="ABC transmembrane type-1" evidence="8">
    <location>
        <begin position="65"/>
        <end position="283"/>
    </location>
</feature>
<feature type="transmembrane region" description="Helical" evidence="7">
    <location>
        <begin position="65"/>
        <end position="91"/>
    </location>
</feature>
<keyword evidence="5 7" id="KW-1133">Transmembrane helix</keyword>
<evidence type="ECO:0000256" key="4">
    <source>
        <dbReference type="ARBA" id="ARBA00022692"/>
    </source>
</evidence>